<protein>
    <submittedName>
        <fullName evidence="1">Solute carrier family 4, sodium bicarbonate transporter, member 10</fullName>
    </submittedName>
</protein>
<dbReference type="AlphaFoldDB" id="A0A1A8RXW6"/>
<reference evidence="1" key="2">
    <citation type="submission" date="2016-06" db="EMBL/GenBank/DDBJ databases">
        <title>The genome of a short-lived fish provides insights into sex chromosome evolution and the genetic control of aging.</title>
        <authorList>
            <person name="Reichwald K."/>
            <person name="Felder M."/>
            <person name="Petzold A."/>
            <person name="Koch P."/>
            <person name="Groth M."/>
            <person name="Platzer M."/>
        </authorList>
    </citation>
    <scope>NUCLEOTIDE SEQUENCE</scope>
    <source>
        <tissue evidence="1">Brain</tissue>
    </source>
</reference>
<reference evidence="1" key="1">
    <citation type="submission" date="2016-05" db="EMBL/GenBank/DDBJ databases">
        <authorList>
            <person name="Lavstsen T."/>
            <person name="Jespersen J.S."/>
        </authorList>
    </citation>
    <scope>NUCLEOTIDE SEQUENCE</scope>
    <source>
        <tissue evidence="1">Brain</tissue>
    </source>
</reference>
<organism evidence="1">
    <name type="scientific">Nothobranchius rachovii</name>
    <name type="common">bluefin notho</name>
    <dbReference type="NCBI Taxonomy" id="451742"/>
    <lineage>
        <taxon>Eukaryota</taxon>
        <taxon>Metazoa</taxon>
        <taxon>Chordata</taxon>
        <taxon>Craniata</taxon>
        <taxon>Vertebrata</taxon>
        <taxon>Euteleostomi</taxon>
        <taxon>Actinopterygii</taxon>
        <taxon>Neopterygii</taxon>
        <taxon>Teleostei</taxon>
        <taxon>Neoteleostei</taxon>
        <taxon>Acanthomorphata</taxon>
        <taxon>Ovalentaria</taxon>
        <taxon>Atherinomorphae</taxon>
        <taxon>Cyprinodontiformes</taxon>
        <taxon>Nothobranchiidae</taxon>
        <taxon>Nothobranchius</taxon>
    </lineage>
</organism>
<proteinExistence type="predicted"/>
<sequence>VFMTSVLKVRQEPSHWVARLFGSRKLVKRMKIL</sequence>
<name>A0A1A8RXW6_9TELE</name>
<dbReference type="EMBL" id="HAEI01010573">
    <property type="protein sequence ID" value="SBS10960.1"/>
    <property type="molecule type" value="Transcribed_RNA"/>
</dbReference>
<feature type="non-terminal residue" evidence="1">
    <location>
        <position position="1"/>
    </location>
</feature>
<accession>A0A1A8RXW6</accession>
<evidence type="ECO:0000313" key="1">
    <source>
        <dbReference type="EMBL" id="SBS10960.1"/>
    </source>
</evidence>
<gene>
    <name evidence="1" type="primary">SLC4A10</name>
</gene>